<dbReference type="InterPro" id="IPR001447">
    <property type="entry name" value="Arylamine_N-AcTrfase"/>
</dbReference>
<dbReference type="OrthoDB" id="5404004at2759"/>
<proteinExistence type="inferred from homology"/>
<protein>
    <recommendedName>
        <fullName evidence="5">Arylamine N-acetyltransferase</fullName>
    </recommendedName>
</protein>
<dbReference type="InterPro" id="IPR053710">
    <property type="entry name" value="Arylamine_NAT_domain_sf"/>
</dbReference>
<evidence type="ECO:0000313" key="4">
    <source>
        <dbReference type="Proteomes" id="UP001153618"/>
    </source>
</evidence>
<dbReference type="EMBL" id="CAJVOS010000012">
    <property type="protein sequence ID" value="CAG8004755.1"/>
    <property type="molecule type" value="Genomic_DNA"/>
</dbReference>
<feature type="compositionally biased region" description="Acidic residues" evidence="2">
    <location>
        <begin position="539"/>
        <end position="554"/>
    </location>
</feature>
<sequence length="927" mass="103813">MARGMTTVVSQTQPAETISFPVLTYTDAVPRNDMQAQEARQDTGQWDFRQPSPGVGWFRKPAEGTTFDFSITAPPDEAIQTDARPPAEQHAIGIALGSPGLLKQTEALPPPRFDTSIFSENGQSLTHKPSKWKKIGGLFKAKQALTAAGEMHGDAKPPHEHRQAEKARKARERKNSTEEWPSIEIEPPQPRFHESPRRGRKFSLSGNKAPKNQPQPIDPGPLLSVNIPDVQMERYSVMFSDVVNKNQRPPLLARRAKTLDNLQVPDANGFIKAPVPPPMPQRRATSPAHSTFTLFPTSQPSKAAQMLGTQNFSRGPSPLMRANTLPVESPSKQQPRHGSNKNSLSSLESPIIPRMFSAGSSTPRSSSSHSYDKPLPAIRSESQSSHLQRVTQSPRSTPSPRQGRLQSAASQKPLPMKHDAQPRPALQPRKGSLPRPVEKPSLHASPQKVSTHNRIDKWLEQQDPAPTPRPRLRVETENRPAPPAKDIQSSPSLSSLPTLNPTQEKIDRIMSPLSASTGARSGISPSDSTRMPFVDAVETMEPETEDPEQEDPEPETLRPIPRVEVSVARSVSVSRAKRHVLVPVGNRVDQLDAEERIVQRRALTPQITDAHRGHRPGISQELRIESQLDKYLRYIDPPSQYGSSATFPTTEQALKDLFRCQITRFPYDNLTCHYSSTQLAEIQPQQIYTKFLGDESTSRRGGYCLEVSIFFHHILRGLGFEVYMTGVRNRLRTDGIPQGDYFGWTHIVNIVRLPSGQEFHLDAAFGGDGPTSPLPLISGQVTRNLGAQEVRLIYDNMPKQTRREQKVWMYQYRNGVEKPWNSFYSFAELEFFQEDFEVMNRFTSWDAVQKRSFIVVKFIRNGEIDGLPLLEGEGDTSEDLSIVGKIMMVNDEIKLNMGGRTRVIDSYDTEEGRLVALKKWFGITLCY</sequence>
<reference evidence="3" key="1">
    <citation type="submission" date="2021-07" db="EMBL/GenBank/DDBJ databases">
        <authorList>
            <person name="Branca A.L. A."/>
        </authorList>
    </citation>
    <scope>NUCLEOTIDE SEQUENCE</scope>
</reference>
<feature type="region of interest" description="Disordered" evidence="2">
    <location>
        <begin position="268"/>
        <end position="288"/>
    </location>
</feature>
<feature type="region of interest" description="Disordered" evidence="2">
    <location>
        <begin position="309"/>
        <end position="499"/>
    </location>
</feature>
<evidence type="ECO:0000256" key="1">
    <source>
        <dbReference type="ARBA" id="ARBA00006547"/>
    </source>
</evidence>
<comment type="similarity">
    <text evidence="1">Belongs to the arylamine N-acetyltransferase family.</text>
</comment>
<feature type="region of interest" description="Disordered" evidence="2">
    <location>
        <begin position="511"/>
        <end position="531"/>
    </location>
</feature>
<feature type="region of interest" description="Disordered" evidence="2">
    <location>
        <begin position="146"/>
        <end position="222"/>
    </location>
</feature>
<organism evidence="3 4">
    <name type="scientific">Penicillium olsonii</name>
    <dbReference type="NCBI Taxonomy" id="99116"/>
    <lineage>
        <taxon>Eukaryota</taxon>
        <taxon>Fungi</taxon>
        <taxon>Dikarya</taxon>
        <taxon>Ascomycota</taxon>
        <taxon>Pezizomycotina</taxon>
        <taxon>Eurotiomycetes</taxon>
        <taxon>Eurotiomycetidae</taxon>
        <taxon>Eurotiales</taxon>
        <taxon>Aspergillaceae</taxon>
        <taxon>Penicillium</taxon>
    </lineage>
</organism>
<dbReference type="SUPFAM" id="SSF54001">
    <property type="entry name" value="Cysteine proteinases"/>
    <property type="match status" value="1"/>
</dbReference>
<feature type="region of interest" description="Disordered" evidence="2">
    <location>
        <begin position="32"/>
        <end position="55"/>
    </location>
</feature>
<dbReference type="Gene3D" id="3.30.2140.20">
    <property type="match status" value="1"/>
</dbReference>
<feature type="compositionally biased region" description="Polar residues" evidence="2">
    <location>
        <begin position="204"/>
        <end position="215"/>
    </location>
</feature>
<name>A0A9W4HEI1_PENOL</name>
<evidence type="ECO:0008006" key="5">
    <source>
        <dbReference type="Google" id="ProtNLM"/>
    </source>
</evidence>
<feature type="region of interest" description="Disordered" evidence="2">
    <location>
        <begin position="539"/>
        <end position="558"/>
    </location>
</feature>
<dbReference type="Proteomes" id="UP001153618">
    <property type="component" value="Unassembled WGS sequence"/>
</dbReference>
<dbReference type="PANTHER" id="PTHR11786:SF0">
    <property type="entry name" value="ARYLAMINE N-ACETYLTRANSFERASE 4-RELATED"/>
    <property type="match status" value="1"/>
</dbReference>
<feature type="compositionally biased region" description="Basic and acidic residues" evidence="2">
    <location>
        <begin position="151"/>
        <end position="177"/>
    </location>
</feature>
<dbReference type="InterPro" id="IPR038765">
    <property type="entry name" value="Papain-like_cys_pep_sf"/>
</dbReference>
<feature type="compositionally biased region" description="Polar residues" evidence="2">
    <location>
        <begin position="380"/>
        <end position="410"/>
    </location>
</feature>
<feature type="compositionally biased region" description="Polar residues" evidence="2">
    <location>
        <begin position="513"/>
        <end position="529"/>
    </location>
</feature>
<evidence type="ECO:0000256" key="2">
    <source>
        <dbReference type="SAM" id="MobiDB-lite"/>
    </source>
</evidence>
<comment type="caution">
    <text evidence="3">The sequence shown here is derived from an EMBL/GenBank/DDBJ whole genome shotgun (WGS) entry which is preliminary data.</text>
</comment>
<feature type="compositionally biased region" description="Low complexity" evidence="2">
    <location>
        <begin position="357"/>
        <end position="369"/>
    </location>
</feature>
<dbReference type="AlphaFoldDB" id="A0A9W4HEI1"/>
<dbReference type="PANTHER" id="PTHR11786">
    <property type="entry name" value="N-HYDROXYARYLAMINE O-ACETYLTRANSFERASE"/>
    <property type="match status" value="1"/>
</dbReference>
<dbReference type="GO" id="GO:0016407">
    <property type="term" value="F:acetyltransferase activity"/>
    <property type="evidence" value="ECO:0007669"/>
    <property type="project" value="InterPro"/>
</dbReference>
<evidence type="ECO:0000313" key="3">
    <source>
        <dbReference type="EMBL" id="CAG8004755.1"/>
    </source>
</evidence>
<keyword evidence="4" id="KW-1185">Reference proteome</keyword>
<gene>
    <name evidence="3" type="ORF">POLS_LOCUS1958</name>
</gene>
<dbReference type="Pfam" id="PF00797">
    <property type="entry name" value="Acetyltransf_2"/>
    <property type="match status" value="1"/>
</dbReference>
<accession>A0A9W4HEI1</accession>